<organism evidence="2 3">
    <name type="scientific">Brevibacillus centrosporus</name>
    <dbReference type="NCBI Taxonomy" id="54910"/>
    <lineage>
        <taxon>Bacteria</taxon>
        <taxon>Bacillati</taxon>
        <taxon>Bacillota</taxon>
        <taxon>Bacilli</taxon>
        <taxon>Bacillales</taxon>
        <taxon>Paenibacillaceae</taxon>
        <taxon>Brevibacillus</taxon>
    </lineage>
</organism>
<keyword evidence="1" id="KW-0472">Membrane</keyword>
<evidence type="ECO:0000313" key="3">
    <source>
        <dbReference type="Proteomes" id="UP000198915"/>
    </source>
</evidence>
<proteinExistence type="predicted"/>
<dbReference type="RefSeq" id="WP_374701600.1">
    <property type="nucleotide sequence ID" value="NZ_FORT01000015.1"/>
</dbReference>
<dbReference type="Proteomes" id="UP000198915">
    <property type="component" value="Unassembled WGS sequence"/>
</dbReference>
<dbReference type="AlphaFoldDB" id="A0A1I4ADP0"/>
<name>A0A1I4ADP0_9BACL</name>
<keyword evidence="1" id="KW-0812">Transmembrane</keyword>
<feature type="transmembrane region" description="Helical" evidence="1">
    <location>
        <begin position="12"/>
        <end position="29"/>
    </location>
</feature>
<evidence type="ECO:0000256" key="1">
    <source>
        <dbReference type="SAM" id="Phobius"/>
    </source>
</evidence>
<dbReference type="STRING" id="1884381.SAMN05518846_11526"/>
<protein>
    <submittedName>
        <fullName evidence="2">Uncharacterized protein</fullName>
    </submittedName>
</protein>
<gene>
    <name evidence="2" type="ORF">SAMN05518846_11526</name>
</gene>
<accession>A0A1I4ADP0</accession>
<keyword evidence="1" id="KW-1133">Transmembrane helix</keyword>
<keyword evidence="3" id="KW-1185">Reference proteome</keyword>
<evidence type="ECO:0000313" key="2">
    <source>
        <dbReference type="EMBL" id="SFK54464.1"/>
    </source>
</evidence>
<reference evidence="3" key="1">
    <citation type="submission" date="2016-10" db="EMBL/GenBank/DDBJ databases">
        <authorList>
            <person name="Varghese N."/>
            <person name="Submissions S."/>
        </authorList>
    </citation>
    <scope>NUCLEOTIDE SEQUENCE [LARGE SCALE GENOMIC DNA]</scope>
    <source>
        <strain evidence="3">OK042</strain>
    </source>
</reference>
<dbReference type="EMBL" id="FORT01000015">
    <property type="protein sequence ID" value="SFK54464.1"/>
    <property type="molecule type" value="Genomic_DNA"/>
</dbReference>
<sequence>MGPVADLTSYSTMYTLCAILGAAMILVAYDRRSLTTEENVS</sequence>